<gene>
    <name evidence="6" type="ORF">H8891_06080</name>
</gene>
<evidence type="ECO:0000256" key="3">
    <source>
        <dbReference type="SAM" id="MobiDB-lite"/>
    </source>
</evidence>
<organism evidence="6 7">
    <name type="scientific">Paeniclostridium hominis</name>
    <dbReference type="NCBI Taxonomy" id="2764329"/>
    <lineage>
        <taxon>Bacteria</taxon>
        <taxon>Bacillati</taxon>
        <taxon>Bacillota</taxon>
        <taxon>Clostridia</taxon>
        <taxon>Peptostreptococcales</taxon>
        <taxon>Peptostreptococcaceae</taxon>
        <taxon>Paeniclostridium</taxon>
    </lineage>
</organism>
<dbReference type="PANTHER" id="PTHR37813:SF1">
    <property type="entry name" value="FELS-2 PROPHAGE PROTEIN"/>
    <property type="match status" value="1"/>
</dbReference>
<dbReference type="Pfam" id="PF10145">
    <property type="entry name" value="PhageMin_Tail"/>
    <property type="match status" value="1"/>
</dbReference>
<dbReference type="SUPFAM" id="SSF58113">
    <property type="entry name" value="Apolipoprotein A-I"/>
    <property type="match status" value="1"/>
</dbReference>
<feature type="domain" description="Phage tail tape measure protein" evidence="5">
    <location>
        <begin position="68"/>
        <end position="257"/>
    </location>
</feature>
<keyword evidence="7" id="KW-1185">Reference proteome</keyword>
<evidence type="ECO:0000256" key="4">
    <source>
        <dbReference type="SAM" id="Phobius"/>
    </source>
</evidence>
<feature type="transmembrane region" description="Helical" evidence="4">
    <location>
        <begin position="395"/>
        <end position="416"/>
    </location>
</feature>
<accession>A0ABR7K303</accession>
<keyword evidence="1" id="KW-1188">Viral release from host cell</keyword>
<keyword evidence="4" id="KW-1133">Transmembrane helix</keyword>
<evidence type="ECO:0000313" key="6">
    <source>
        <dbReference type="EMBL" id="MBC6003362.1"/>
    </source>
</evidence>
<keyword evidence="4" id="KW-0472">Membrane</keyword>
<reference evidence="6 7" key="1">
    <citation type="submission" date="2020-08" db="EMBL/GenBank/DDBJ databases">
        <authorList>
            <person name="Liu C."/>
            <person name="Sun Q."/>
        </authorList>
    </citation>
    <scope>NUCLEOTIDE SEQUENCE [LARGE SCALE GENOMIC DNA]</scope>
    <source>
        <strain evidence="6 7">NSJ-45</strain>
    </source>
</reference>
<dbReference type="Gene3D" id="1.20.5.1230">
    <property type="entry name" value="Apolipoprotein A-I"/>
    <property type="match status" value="1"/>
</dbReference>
<dbReference type="NCBIfam" id="TIGR01760">
    <property type="entry name" value="tape_meas_TP901"/>
    <property type="match status" value="1"/>
</dbReference>
<sequence length="1178" mass="126381">MPFNRVGTDMKTMGQNIKGVGQDLMPITLAIGGVGVASAKASLDFESAFTGVIKTVDMTTSEMKNMEDGIRNLSKQMPTAATEIAGVAEAAGQLGIKKESILSFTKTMVMLGDTTNLSADEAASSLARLANITGMPQSEFDKLGSTVVALGNNMATTEADIVAMGLRLAGAGSQVGMTEAQIMSFSAALSSVGIEAEAGGSAFSKVMIEMQLATEKGGEKLNNFAKVAGMSASDFKKAFETDAAGAILSFVQGLGSAEERGLSAIGILDDMGISEVRLRDSLLRAAGASGVFSEALQIGTGAWEENNALTKEAETRYNTNASKLEIMKNKMIDAAVTIGNNLMPAILSCAEWVANLSEKFAGLDSGTQTAILAIAGLAAVIPPLLILFGSTITAVGTIATAFSGTGATAGLLSGAMGALSSIALPAVVAALGLLAIAVGDSSDTLLMLQDKFGSLGVIVGGVCEFISGIWAATFSQLANVAQLGMDLIAACIDGPGGQTVKQAWDDYNNRTIALQEEAADKLTLTTTRGLSQMRNATDEQLNGCITTMDSILSQVPAIVDGNYKQAASTVATQLATMDSTQISTLQAMNDTTRMMFQGIKEGMNVDEATTQVMNNLKLMQANGKLNTETLEKDVSSAMETMKKNMDNKTKEGSKAIDKNTKEAKDKASKNTKDLAKDVDKNTKDAKSNADKNTKDAANSVKTNTDKMAKNAKTNTSKVATDTSTDFKKANKSIQQESTNMYNGAKQSFTKLAEIAKQAGSDMYNGVSKSAQKMVQSAKSSASDMYRGVTTSTRQMANQAISDWNRVRSAYSSPIRGVINVTKTQTQINKTINETVTRAMNQARTFASNNTFDMPIAIRSSIDAFKVSSEDQQILEQQLRTTKSVEEKITEILRKEIEKRKKLIDSESKNRIDAINKQKDAYNDVRKQIDYENDYNDQLNKIKDLQKQYDNISGDNSLGAKKKLDSILKQIETEQKRLEDLVQSKIDSDINSAFDDEIHRIEAEANKAKNELDNLLEPDALRDFINQTLESGVFEHINGEVSSLKDAMLEFVDEYGDGLSSIGTLIKSELIENLNIAIETMKNMTNVLGQLGVGQYRVNTRSLSLAGIDYYSDRYRNKQVSKNKDSKKKSSGGVSININAPMINIEGNADESLVNDLKSLENRLVEKIAQEIMSKLNGR</sequence>
<dbReference type="EMBL" id="JACRWD010000001">
    <property type="protein sequence ID" value="MBC6003362.1"/>
    <property type="molecule type" value="Genomic_DNA"/>
</dbReference>
<keyword evidence="4" id="KW-0812">Transmembrane</keyword>
<feature type="compositionally biased region" description="Basic and acidic residues" evidence="3">
    <location>
        <begin position="643"/>
        <end position="694"/>
    </location>
</feature>
<dbReference type="InterPro" id="IPR010090">
    <property type="entry name" value="Phage_tape_meas"/>
</dbReference>
<evidence type="ECO:0000313" key="7">
    <source>
        <dbReference type="Proteomes" id="UP000611796"/>
    </source>
</evidence>
<feature type="region of interest" description="Disordered" evidence="3">
    <location>
        <begin position="643"/>
        <end position="735"/>
    </location>
</feature>
<name>A0ABR7K303_9FIRM</name>
<proteinExistence type="predicted"/>
<evidence type="ECO:0000256" key="1">
    <source>
        <dbReference type="ARBA" id="ARBA00022612"/>
    </source>
</evidence>
<comment type="caution">
    <text evidence="6">The sequence shown here is derived from an EMBL/GenBank/DDBJ whole genome shotgun (WGS) entry which is preliminary data.</text>
</comment>
<feature type="compositionally biased region" description="Polar residues" evidence="3">
    <location>
        <begin position="711"/>
        <end position="723"/>
    </location>
</feature>
<evidence type="ECO:0000256" key="2">
    <source>
        <dbReference type="SAM" id="Coils"/>
    </source>
</evidence>
<protein>
    <submittedName>
        <fullName evidence="6">Phage tail tape measure protein</fullName>
    </submittedName>
</protein>
<evidence type="ECO:0000259" key="5">
    <source>
        <dbReference type="Pfam" id="PF10145"/>
    </source>
</evidence>
<feature type="transmembrane region" description="Helical" evidence="4">
    <location>
        <begin position="422"/>
        <end position="440"/>
    </location>
</feature>
<feature type="coiled-coil region" evidence="2">
    <location>
        <begin position="927"/>
        <end position="1017"/>
    </location>
</feature>
<feature type="transmembrane region" description="Helical" evidence="4">
    <location>
        <begin position="370"/>
        <end position="388"/>
    </location>
</feature>
<dbReference type="PANTHER" id="PTHR37813">
    <property type="entry name" value="FELS-2 PROPHAGE PROTEIN"/>
    <property type="match status" value="1"/>
</dbReference>
<dbReference type="Proteomes" id="UP000611796">
    <property type="component" value="Unassembled WGS sequence"/>
</dbReference>
<keyword evidence="2" id="KW-0175">Coiled coil</keyword>
<feature type="transmembrane region" description="Helical" evidence="4">
    <location>
        <begin position="452"/>
        <end position="472"/>
    </location>
</feature>